<dbReference type="NCBIfam" id="TIGR03156">
    <property type="entry name" value="GTP_HflX"/>
    <property type="match status" value="1"/>
</dbReference>
<dbReference type="PROSITE" id="PS51705">
    <property type="entry name" value="G_HFLX"/>
    <property type="match status" value="1"/>
</dbReference>
<dbReference type="GO" id="GO:0046872">
    <property type="term" value="F:metal ion binding"/>
    <property type="evidence" value="ECO:0007669"/>
    <property type="project" value="UniProtKB-KW"/>
</dbReference>
<keyword evidence="2" id="KW-0963">Cytoplasm</keyword>
<dbReference type="PRINTS" id="PR00326">
    <property type="entry name" value="GTP1OBG"/>
</dbReference>
<protein>
    <recommendedName>
        <fullName evidence="7">Hflx-type G domain-containing protein</fullName>
    </recommendedName>
</protein>
<evidence type="ECO:0000256" key="2">
    <source>
        <dbReference type="ARBA" id="ARBA00022490"/>
    </source>
</evidence>
<dbReference type="Pfam" id="PF13167">
    <property type="entry name" value="GTP-bdg_N"/>
    <property type="match status" value="1"/>
</dbReference>
<dbReference type="PIRSF" id="PIRSF006809">
    <property type="entry name" value="GTP-binding_hflX_prd"/>
    <property type="match status" value="1"/>
</dbReference>
<dbReference type="Gene3D" id="3.40.50.11060">
    <property type="entry name" value="GTPase HflX, N-terminal domain"/>
    <property type="match status" value="1"/>
</dbReference>
<reference evidence="8" key="1">
    <citation type="submission" date="2018-05" db="EMBL/GenBank/DDBJ databases">
        <authorList>
            <person name="Lanie J.A."/>
            <person name="Ng W.-L."/>
            <person name="Kazmierczak K.M."/>
            <person name="Andrzejewski T.M."/>
            <person name="Davidsen T.M."/>
            <person name="Wayne K.J."/>
            <person name="Tettelin H."/>
            <person name="Glass J.I."/>
            <person name="Rusch D."/>
            <person name="Podicherti R."/>
            <person name="Tsui H.-C.T."/>
            <person name="Winkler M.E."/>
        </authorList>
    </citation>
    <scope>NUCLEOTIDE SEQUENCE</scope>
</reference>
<evidence type="ECO:0000313" key="8">
    <source>
        <dbReference type="EMBL" id="SVB94165.1"/>
    </source>
</evidence>
<dbReference type="AlphaFoldDB" id="A0A382I437"/>
<accession>A0A382I437</accession>
<comment type="subcellular location">
    <subcellularLocation>
        <location evidence="1">Cytoplasm</location>
    </subcellularLocation>
</comment>
<dbReference type="GO" id="GO:0005737">
    <property type="term" value="C:cytoplasm"/>
    <property type="evidence" value="ECO:0007669"/>
    <property type="project" value="UniProtKB-SubCell"/>
</dbReference>
<sequence length="339" mass="37702">MFQLLGLAVLRTALPAEGWFRLSVNRSKNHSVQVASGSGSDWCKPERVLLVRQQAFRSAISEDFAEIQGLAVAAGSQVVCHISAVRKIPHPATFLGSGKVLEITELVKKLAVDVVILDHNATPVQERNLEQAFHCRVIDRTRLILDIFALRARTSEGKLQVELAQLNHLATRLVRGWTHLERQRGGLGLRGPGETQLETDRRLIGRRIRTLGRKLEKVRLQRALRRNQRDRVPIPTVAIVGYTNAGKTTLFNALSGASGLVVDQLFATLDPMMRRLDISGYGPVIVSDTVGFISRLPHELVDAFHSTLEEVSGSQLLLHVIDLLDPEITERVEQVERVL</sequence>
<keyword evidence="6" id="KW-0342">GTP-binding</keyword>
<dbReference type="EMBL" id="UINC01064979">
    <property type="protein sequence ID" value="SVB94165.1"/>
    <property type="molecule type" value="Genomic_DNA"/>
</dbReference>
<evidence type="ECO:0000256" key="1">
    <source>
        <dbReference type="ARBA" id="ARBA00004496"/>
    </source>
</evidence>
<dbReference type="GO" id="GO:0043022">
    <property type="term" value="F:ribosome binding"/>
    <property type="evidence" value="ECO:0007669"/>
    <property type="project" value="TreeGrafter"/>
</dbReference>
<evidence type="ECO:0000256" key="5">
    <source>
        <dbReference type="ARBA" id="ARBA00022842"/>
    </source>
</evidence>
<evidence type="ECO:0000259" key="7">
    <source>
        <dbReference type="PROSITE" id="PS51705"/>
    </source>
</evidence>
<dbReference type="HAMAP" id="MF_00900">
    <property type="entry name" value="GTPase_HflX"/>
    <property type="match status" value="1"/>
</dbReference>
<dbReference type="InterPro" id="IPR027417">
    <property type="entry name" value="P-loop_NTPase"/>
</dbReference>
<dbReference type="Gene3D" id="6.10.250.2860">
    <property type="match status" value="1"/>
</dbReference>
<organism evidence="8">
    <name type="scientific">marine metagenome</name>
    <dbReference type="NCBI Taxonomy" id="408172"/>
    <lineage>
        <taxon>unclassified sequences</taxon>
        <taxon>metagenomes</taxon>
        <taxon>ecological metagenomes</taxon>
    </lineage>
</organism>
<name>A0A382I437_9ZZZZ</name>
<dbReference type="PANTHER" id="PTHR10229">
    <property type="entry name" value="GTP-BINDING PROTEIN HFLX"/>
    <property type="match status" value="1"/>
</dbReference>
<dbReference type="Pfam" id="PF16360">
    <property type="entry name" value="GTP-bdg_M"/>
    <property type="match status" value="1"/>
</dbReference>
<dbReference type="CDD" id="cd01878">
    <property type="entry name" value="HflX"/>
    <property type="match status" value="1"/>
</dbReference>
<dbReference type="InterPro" id="IPR016496">
    <property type="entry name" value="GTPase_HflX"/>
</dbReference>
<dbReference type="GO" id="GO:0005525">
    <property type="term" value="F:GTP binding"/>
    <property type="evidence" value="ECO:0007669"/>
    <property type="project" value="UniProtKB-KW"/>
</dbReference>
<dbReference type="InterPro" id="IPR042108">
    <property type="entry name" value="GTPase_HflX_N_sf"/>
</dbReference>
<evidence type="ECO:0000256" key="6">
    <source>
        <dbReference type="ARBA" id="ARBA00023134"/>
    </source>
</evidence>
<dbReference type="SUPFAM" id="SSF52540">
    <property type="entry name" value="P-loop containing nucleoside triphosphate hydrolases"/>
    <property type="match status" value="1"/>
</dbReference>
<dbReference type="Pfam" id="PF01926">
    <property type="entry name" value="MMR_HSR1"/>
    <property type="match status" value="1"/>
</dbReference>
<dbReference type="Gene3D" id="3.40.50.300">
    <property type="entry name" value="P-loop containing nucleotide triphosphate hydrolases"/>
    <property type="match status" value="1"/>
</dbReference>
<dbReference type="InterPro" id="IPR006073">
    <property type="entry name" value="GTP-bd"/>
</dbReference>
<feature type="domain" description="Hflx-type G" evidence="7">
    <location>
        <begin position="235"/>
        <end position="339"/>
    </location>
</feature>
<proteinExistence type="inferred from homology"/>
<dbReference type="FunFam" id="3.40.50.11060:FF:000001">
    <property type="entry name" value="GTPase HflX"/>
    <property type="match status" value="1"/>
</dbReference>
<feature type="non-terminal residue" evidence="8">
    <location>
        <position position="339"/>
    </location>
</feature>
<dbReference type="InterPro" id="IPR030394">
    <property type="entry name" value="G_HFLX_dom"/>
</dbReference>
<keyword evidence="3" id="KW-0479">Metal-binding</keyword>
<dbReference type="InterPro" id="IPR025121">
    <property type="entry name" value="GTPase_HflX_N"/>
</dbReference>
<keyword evidence="5" id="KW-0460">Magnesium</keyword>
<dbReference type="PANTHER" id="PTHR10229:SF0">
    <property type="entry name" value="GTP-BINDING PROTEIN 6-RELATED"/>
    <property type="match status" value="1"/>
</dbReference>
<dbReference type="InterPro" id="IPR032305">
    <property type="entry name" value="GTP-bd_M"/>
</dbReference>
<keyword evidence="4" id="KW-0547">Nucleotide-binding</keyword>
<evidence type="ECO:0000256" key="3">
    <source>
        <dbReference type="ARBA" id="ARBA00022723"/>
    </source>
</evidence>
<evidence type="ECO:0000256" key="4">
    <source>
        <dbReference type="ARBA" id="ARBA00022741"/>
    </source>
</evidence>
<gene>
    <name evidence="8" type="ORF">METZ01_LOCUS247019</name>
</gene>